<dbReference type="InterPro" id="IPR038765">
    <property type="entry name" value="Papain-like_cys_pep_sf"/>
</dbReference>
<evidence type="ECO:0000256" key="5">
    <source>
        <dbReference type="ARBA" id="ARBA00022801"/>
    </source>
</evidence>
<comment type="similarity">
    <text evidence="2">Belongs to the sirtuin family. Class I subfamily.</text>
</comment>
<organism evidence="11">
    <name type="scientific">Pseudogymnoascus destructans</name>
    <dbReference type="NCBI Taxonomy" id="655981"/>
    <lineage>
        <taxon>Eukaryota</taxon>
        <taxon>Fungi</taxon>
        <taxon>Dikarya</taxon>
        <taxon>Ascomycota</taxon>
        <taxon>Pezizomycotina</taxon>
        <taxon>Leotiomycetes</taxon>
        <taxon>Thelebolales</taxon>
        <taxon>Thelebolaceae</taxon>
        <taxon>Pseudogymnoascus</taxon>
    </lineage>
</organism>
<dbReference type="Gene3D" id="3.40.395.10">
    <property type="entry name" value="Adenoviral Proteinase, Chain A"/>
    <property type="match status" value="1"/>
</dbReference>
<keyword evidence="5" id="KW-0378">Hydrolase</keyword>
<dbReference type="InterPro" id="IPR029035">
    <property type="entry name" value="DHS-like_NAD/FAD-binding_dom"/>
</dbReference>
<dbReference type="OrthoDB" id="2919105at2759"/>
<evidence type="ECO:0000313" key="10">
    <source>
        <dbReference type="EMBL" id="OAF59033.1"/>
    </source>
</evidence>
<dbReference type="InterPro" id="IPR050134">
    <property type="entry name" value="NAD-dep_sirtuin_deacylases"/>
</dbReference>
<dbReference type="Proteomes" id="UP000077154">
    <property type="component" value="Unassembled WGS sequence"/>
</dbReference>
<dbReference type="GO" id="GO:0017136">
    <property type="term" value="F:histone deacetylase activity, NAD-dependent"/>
    <property type="evidence" value="ECO:0007669"/>
    <property type="project" value="TreeGrafter"/>
</dbReference>
<evidence type="ECO:0000313" key="11">
    <source>
        <dbReference type="EMBL" id="OAF59233.1"/>
    </source>
</evidence>
<dbReference type="GO" id="GO:0006508">
    <property type="term" value="P:proteolysis"/>
    <property type="evidence" value="ECO:0007669"/>
    <property type="project" value="UniProtKB-KW"/>
</dbReference>
<name>A0A177ADG9_9PEZI</name>
<evidence type="ECO:0000256" key="4">
    <source>
        <dbReference type="ARBA" id="ARBA00022679"/>
    </source>
</evidence>
<dbReference type="GO" id="GO:0008234">
    <property type="term" value="F:cysteine-type peptidase activity"/>
    <property type="evidence" value="ECO:0007669"/>
    <property type="project" value="InterPro"/>
</dbReference>
<feature type="domain" description="Deacetylase sirtuin-type" evidence="8">
    <location>
        <begin position="14"/>
        <end position="293"/>
    </location>
</feature>
<keyword evidence="6" id="KW-0520">NAD</keyword>
<dbReference type="GO" id="GO:0005634">
    <property type="term" value="C:nucleus"/>
    <property type="evidence" value="ECO:0007669"/>
    <property type="project" value="TreeGrafter"/>
</dbReference>
<comment type="similarity">
    <text evidence="1">Belongs to the peptidase C48 family.</text>
</comment>
<dbReference type="SUPFAM" id="SSF54001">
    <property type="entry name" value="Cysteine proteinases"/>
    <property type="match status" value="1"/>
</dbReference>
<proteinExistence type="inferred from homology"/>
<dbReference type="GO" id="GO:0031508">
    <property type="term" value="P:pericentric heterochromatin formation"/>
    <property type="evidence" value="ECO:0007669"/>
    <property type="project" value="TreeGrafter"/>
</dbReference>
<dbReference type="GO" id="GO:0019783">
    <property type="term" value="F:ubiquitin-like protein peptidase activity"/>
    <property type="evidence" value="ECO:0007669"/>
    <property type="project" value="UniProtKB-ARBA"/>
</dbReference>
<keyword evidence="4" id="KW-0808">Transferase</keyword>
<dbReference type="RefSeq" id="XP_024324517.1">
    <property type="nucleotide sequence ID" value="XM_024467819.1"/>
</dbReference>
<evidence type="ECO:0000256" key="2">
    <source>
        <dbReference type="ARBA" id="ARBA00006924"/>
    </source>
</evidence>
<dbReference type="AlphaFoldDB" id="A0A177ADG9"/>
<dbReference type="PROSITE" id="PS50600">
    <property type="entry name" value="ULP_PROTEASE"/>
    <property type="match status" value="1"/>
</dbReference>
<dbReference type="Pfam" id="PF02902">
    <property type="entry name" value="Peptidase_C48"/>
    <property type="match status" value="1"/>
</dbReference>
<dbReference type="GeneID" id="36287257"/>
<dbReference type="GO" id="GO:1990414">
    <property type="term" value="P:replication-born double-strand break repair via sister chromatid exchange"/>
    <property type="evidence" value="ECO:0007669"/>
    <property type="project" value="TreeGrafter"/>
</dbReference>
<dbReference type="PANTHER" id="PTHR11085:SF15">
    <property type="entry name" value="NAD-DEPENDENT HISTONE DEACETYLASE HST4"/>
    <property type="match status" value="1"/>
</dbReference>
<dbReference type="GO" id="GO:0000122">
    <property type="term" value="P:negative regulation of transcription by RNA polymerase II"/>
    <property type="evidence" value="ECO:0007669"/>
    <property type="project" value="TreeGrafter"/>
</dbReference>
<comment type="caution">
    <text evidence="7">Lacks conserved residue(s) required for the propagation of feature annotation.</text>
</comment>
<evidence type="ECO:0000256" key="3">
    <source>
        <dbReference type="ARBA" id="ARBA00022670"/>
    </source>
</evidence>
<evidence type="ECO:0000259" key="9">
    <source>
        <dbReference type="PROSITE" id="PS50600"/>
    </source>
</evidence>
<dbReference type="InterPro" id="IPR003653">
    <property type="entry name" value="Peptidase_C48_C"/>
</dbReference>
<dbReference type="EMBL" id="KV441394">
    <property type="protein sequence ID" value="OAF59233.1"/>
    <property type="molecule type" value="Genomic_DNA"/>
</dbReference>
<dbReference type="GO" id="GO:0031934">
    <property type="term" value="C:mating-type region heterochromatin"/>
    <property type="evidence" value="ECO:0007669"/>
    <property type="project" value="TreeGrafter"/>
</dbReference>
<dbReference type="VEuPathDB" id="FungiDB:GMDG_04274"/>
<feature type="domain" description="Ubiquitin-like protease family profile" evidence="9">
    <location>
        <begin position="334"/>
        <end position="606"/>
    </location>
</feature>
<dbReference type="InterPro" id="IPR003000">
    <property type="entry name" value="Sirtuin"/>
</dbReference>
<reference evidence="11" key="1">
    <citation type="submission" date="2016-03" db="EMBL/GenBank/DDBJ databases">
        <title>Updated assembly of Pseudogymnoascus destructans, the fungus causing white-nose syndrome of bats.</title>
        <authorList>
            <person name="Palmer J.M."/>
            <person name="Drees K.P."/>
            <person name="Foster J.T."/>
            <person name="Lindner D.L."/>
        </authorList>
    </citation>
    <scope>NUCLEOTIDE SEQUENCE [LARGE SCALE GENOMIC DNA]</scope>
    <source>
        <strain evidence="11">20631-21</strain>
    </source>
</reference>
<dbReference type="GO" id="GO:0070403">
    <property type="term" value="F:NAD+ binding"/>
    <property type="evidence" value="ECO:0007669"/>
    <property type="project" value="InterPro"/>
</dbReference>
<accession>A0A177ADG9</accession>
<evidence type="ECO:0000256" key="7">
    <source>
        <dbReference type="PROSITE-ProRule" id="PRU00236"/>
    </source>
</evidence>
<dbReference type="PROSITE" id="PS50305">
    <property type="entry name" value="SIRTUIN"/>
    <property type="match status" value="1"/>
</dbReference>
<dbReference type="InterPro" id="IPR026590">
    <property type="entry name" value="Ssirtuin_cat_dom"/>
</dbReference>
<dbReference type="SUPFAM" id="SSF52467">
    <property type="entry name" value="DHS-like NAD/FAD-binding domain"/>
    <property type="match status" value="1"/>
</dbReference>
<keyword evidence="3" id="KW-0645">Protease</keyword>
<evidence type="ECO:0000259" key="8">
    <source>
        <dbReference type="PROSITE" id="PS50305"/>
    </source>
</evidence>
<dbReference type="Gene3D" id="3.40.50.1220">
    <property type="entry name" value="TPP-binding domain"/>
    <property type="match status" value="1"/>
</dbReference>
<evidence type="ECO:0008006" key="12">
    <source>
        <dbReference type="Google" id="ProtNLM"/>
    </source>
</evidence>
<dbReference type="GO" id="GO:0006282">
    <property type="term" value="P:regulation of DNA repair"/>
    <property type="evidence" value="ECO:0007669"/>
    <property type="project" value="TreeGrafter"/>
</dbReference>
<dbReference type="Pfam" id="PF02146">
    <property type="entry name" value="SIR2"/>
    <property type="match status" value="1"/>
</dbReference>
<evidence type="ECO:0000256" key="6">
    <source>
        <dbReference type="ARBA" id="ARBA00023027"/>
    </source>
</evidence>
<gene>
    <name evidence="11" type="ORF">VC83_04184</name>
    <name evidence="10" type="ORF">VC83_04190</name>
</gene>
<protein>
    <recommendedName>
        <fullName evidence="12">Ubiquitin-like protease family profile domain-containing protein</fullName>
    </recommendedName>
</protein>
<evidence type="ECO:0000256" key="1">
    <source>
        <dbReference type="ARBA" id="ARBA00005234"/>
    </source>
</evidence>
<dbReference type="PANTHER" id="PTHR11085">
    <property type="entry name" value="NAD-DEPENDENT PROTEIN DEACYLASE SIRTUIN-5, MITOCHONDRIAL-RELATED"/>
    <property type="match status" value="1"/>
</dbReference>
<sequence length="624" mass="68516">MVLEVDLGSVADYVAHVELRPLIDAFRQRKRIVIIAGAGISASAGIATFQDLPVKGRDVFSMNSYNDDASTTLLNETMCRMYSSIRSANPTQFHHVIEELAKEDRLHRLYTQNIDGLDTQLPSLGTKIPLPETKPWPTTIQLHGDLRTVKCQGNPTHLGSFNPDYDYADTTAIAMVSASDLRSKPDAVIVVGTALKVESRRKFTIDMCAAVRKCGGLSAWINLEPPSQPLKCFNIVVKGDSDTIAMHVSSWWLKDCPNIISNANIKYLQDKYKLFIARSTEEARGLLEQDQKRDPTALGTTQNILLDSGEAAKLITFKAINHNAKKATPALPHKTIRTQAPSSIVPPKTSSASSIIPPLWQSTSSIVPHLLLSASQSQAAQASASNVSHKPVSAPIASLAQASASNVSLISASQASQLPTSVLSSVLHPFMTTPAHSGLEIVPKITPGWELETSKRLDSVIVRGIKVKNHRSLSVLTTITNLGYEANIALSLWRLKHGEYLDDEVINAYIELLQRSNLPHGQGKYSIFIPFNDAFHWTFAVIKSQEKGTIVQWEYFDSLGGKPPQVFLDWIGNWFPKKQRVPALPNPKQNNEVDCGLFVLLGIRLMASGKPHLSNQQAIAHTRI</sequence>
<dbReference type="EMBL" id="KV441394">
    <property type="protein sequence ID" value="OAF59033.1"/>
    <property type="molecule type" value="Genomic_DNA"/>
</dbReference>